<dbReference type="InterPro" id="IPR033910">
    <property type="entry name" value="GluRS_core"/>
</dbReference>
<evidence type="ECO:0000256" key="1">
    <source>
        <dbReference type="ARBA" id="ARBA00007894"/>
    </source>
</evidence>
<dbReference type="GO" id="GO:0016874">
    <property type="term" value="F:ligase activity"/>
    <property type="evidence" value="ECO:0007669"/>
    <property type="project" value="UniProtKB-KW"/>
</dbReference>
<evidence type="ECO:0000256" key="8">
    <source>
        <dbReference type="ARBA" id="ARBA00030865"/>
    </source>
</evidence>
<evidence type="ECO:0000256" key="10">
    <source>
        <dbReference type="ARBA" id="ARBA00044142"/>
    </source>
</evidence>
<keyword evidence="5 16" id="KW-0067">ATP-binding</keyword>
<dbReference type="RefSeq" id="XP_017773834.1">
    <property type="nucleotide sequence ID" value="XM_017918345.1"/>
</dbReference>
<comment type="catalytic activity">
    <reaction evidence="15">
        <text>tRNA(Gln) + L-glutamate + ATP = L-glutamyl-tRNA(Gln) + AMP + diphosphate</text>
        <dbReference type="Rhea" id="RHEA:64612"/>
        <dbReference type="Rhea" id="RHEA-COMP:9662"/>
        <dbReference type="Rhea" id="RHEA-COMP:9684"/>
        <dbReference type="ChEBI" id="CHEBI:29985"/>
        <dbReference type="ChEBI" id="CHEBI:30616"/>
        <dbReference type="ChEBI" id="CHEBI:33019"/>
        <dbReference type="ChEBI" id="CHEBI:78442"/>
        <dbReference type="ChEBI" id="CHEBI:78520"/>
        <dbReference type="ChEBI" id="CHEBI:456215"/>
    </reaction>
    <physiologicalReaction direction="left-to-right" evidence="15">
        <dbReference type="Rhea" id="RHEA:64613"/>
    </physiologicalReaction>
</comment>
<dbReference type="Gene3D" id="3.40.50.620">
    <property type="entry name" value="HUPs"/>
    <property type="match status" value="1"/>
</dbReference>
<evidence type="ECO:0000259" key="17">
    <source>
        <dbReference type="Pfam" id="PF00749"/>
    </source>
</evidence>
<evidence type="ECO:0000256" key="9">
    <source>
        <dbReference type="ARBA" id="ARBA00044054"/>
    </source>
</evidence>
<keyword evidence="6 16" id="KW-0648">Protein biosynthesis</keyword>
<keyword evidence="19" id="KW-1185">Reference proteome</keyword>
<gene>
    <name evidence="20" type="primary">LOC108560688</name>
</gene>
<dbReference type="InterPro" id="IPR008925">
    <property type="entry name" value="aa_tRNA-synth_I_cd-bd_sf"/>
</dbReference>
<dbReference type="NCBIfam" id="TIGR00464">
    <property type="entry name" value="gltX_bact"/>
    <property type="match status" value="1"/>
</dbReference>
<dbReference type="CDD" id="cd00808">
    <property type="entry name" value="GluRS_core"/>
    <property type="match status" value="1"/>
</dbReference>
<dbReference type="Pfam" id="PF00749">
    <property type="entry name" value="tRNA-synt_1c"/>
    <property type="match status" value="1"/>
</dbReference>
<dbReference type="HAMAP" id="MF_00022">
    <property type="entry name" value="Glu_tRNA_synth_type1"/>
    <property type="match status" value="1"/>
</dbReference>
<evidence type="ECO:0000313" key="20">
    <source>
        <dbReference type="RefSeq" id="XP_017773834.1"/>
    </source>
</evidence>
<evidence type="ECO:0000256" key="14">
    <source>
        <dbReference type="ARBA" id="ARBA00047479"/>
    </source>
</evidence>
<accession>A0ABM1MGY4</accession>
<evidence type="ECO:0000256" key="13">
    <source>
        <dbReference type="ARBA" id="ARBA00047366"/>
    </source>
</evidence>
<comment type="catalytic activity">
    <reaction evidence="13">
        <text>tRNA(Glu) + L-glutamate + ATP = L-glutamyl-tRNA(Glu) + AMP + diphosphate</text>
        <dbReference type="Rhea" id="RHEA:23540"/>
        <dbReference type="Rhea" id="RHEA-COMP:9663"/>
        <dbReference type="Rhea" id="RHEA-COMP:9680"/>
        <dbReference type="ChEBI" id="CHEBI:29985"/>
        <dbReference type="ChEBI" id="CHEBI:30616"/>
        <dbReference type="ChEBI" id="CHEBI:33019"/>
        <dbReference type="ChEBI" id="CHEBI:78442"/>
        <dbReference type="ChEBI" id="CHEBI:78520"/>
        <dbReference type="ChEBI" id="CHEBI:456215"/>
        <dbReference type="EC" id="6.1.1.17"/>
    </reaction>
    <physiologicalReaction direction="left-to-right" evidence="13">
        <dbReference type="Rhea" id="RHEA:23541"/>
    </physiologicalReaction>
</comment>
<feature type="domain" description="Glutamyl/glutaminyl-tRNA synthetase class Ib catalytic" evidence="17">
    <location>
        <begin position="24"/>
        <end position="331"/>
    </location>
</feature>
<organism evidence="19 20">
    <name type="scientific">Nicrophorus vespilloides</name>
    <name type="common">Boreal carrion beetle</name>
    <dbReference type="NCBI Taxonomy" id="110193"/>
    <lineage>
        <taxon>Eukaryota</taxon>
        <taxon>Metazoa</taxon>
        <taxon>Ecdysozoa</taxon>
        <taxon>Arthropoda</taxon>
        <taxon>Hexapoda</taxon>
        <taxon>Insecta</taxon>
        <taxon>Pterygota</taxon>
        <taxon>Neoptera</taxon>
        <taxon>Endopterygota</taxon>
        <taxon>Coleoptera</taxon>
        <taxon>Polyphaga</taxon>
        <taxon>Staphyliniformia</taxon>
        <taxon>Silphidae</taxon>
        <taxon>Nicrophorinae</taxon>
        <taxon>Nicrophorus</taxon>
    </lineage>
</organism>
<evidence type="ECO:0000256" key="15">
    <source>
        <dbReference type="ARBA" id="ARBA00047689"/>
    </source>
</evidence>
<evidence type="ECO:0000256" key="2">
    <source>
        <dbReference type="ARBA" id="ARBA00012835"/>
    </source>
</evidence>
<dbReference type="InterPro" id="IPR000924">
    <property type="entry name" value="Glu/Gln-tRNA-synth"/>
</dbReference>
<dbReference type="InterPro" id="IPR014729">
    <property type="entry name" value="Rossmann-like_a/b/a_fold"/>
</dbReference>
<evidence type="ECO:0000256" key="4">
    <source>
        <dbReference type="ARBA" id="ARBA00022741"/>
    </source>
</evidence>
<dbReference type="PANTHER" id="PTHR43311">
    <property type="entry name" value="GLUTAMATE--TRNA LIGASE"/>
    <property type="match status" value="1"/>
</dbReference>
<sequence>MIAAGFIRNRGLSLLNNRYYCSRKVRVRFAPSPTGHLHLGGLRTALYNYLFAKLHKGSFILRIEDTDQTRLVPGATERLQEDLKWSGIKIDEGPDIGGSLGPYIQSHRVKLYNEQVKVLLNNGSAYQCFCTDKRLDLLRKEAVRMRQVPKYDNRCRHLSQEEINLRLERGDRHCIRFKLQTGCDTFEDLIYGNIAYDVALQEGDPVIMKSDGFPTYHFANVVDDHFMQISHVLRGMEWQISTTKHILLYRAFNWEPPKYGHLPLLLNADGTKLSKRQGDIKVSHYRETGILPMALINFITNSGGGFDKDKERGLKPKCYTMMELAQQFDVEEINSHSGKLMPERLLEFNNLEIERQLGMEDTKKKLIDQVREIVKAKFPKHDESTLQIRDEHIETILKWSINRIDRLTDLVSRDLMFLWVTPELKHLHSVDEKQRNAIEKLNASFENNWKAEKQEVNNYLKDFAKENGIAFSNFMKLLRTILSGLKEGPSVAEMIEILGKDNTRNRIDLFLSKSK</sequence>
<reference evidence="20" key="1">
    <citation type="submission" date="2025-08" db="UniProtKB">
        <authorList>
            <consortium name="RefSeq"/>
        </authorList>
    </citation>
    <scope>IDENTIFICATION</scope>
    <source>
        <tissue evidence="20">Whole Larva</tissue>
    </source>
</reference>
<evidence type="ECO:0000256" key="11">
    <source>
        <dbReference type="ARBA" id="ARBA00044251"/>
    </source>
</evidence>
<dbReference type="SUPFAM" id="SSF52374">
    <property type="entry name" value="Nucleotidylyl transferase"/>
    <property type="match status" value="1"/>
</dbReference>
<dbReference type="Proteomes" id="UP000695000">
    <property type="component" value="Unplaced"/>
</dbReference>
<dbReference type="Gene3D" id="1.10.10.350">
    <property type="match status" value="1"/>
</dbReference>
<dbReference type="InterPro" id="IPR004527">
    <property type="entry name" value="Glu-tRNA-ligase_bac/mito"/>
</dbReference>
<dbReference type="InterPro" id="IPR001412">
    <property type="entry name" value="aa-tRNA-synth_I_CS"/>
</dbReference>
<evidence type="ECO:0000256" key="12">
    <source>
        <dbReference type="ARBA" id="ARBA00044313"/>
    </source>
</evidence>
<dbReference type="PROSITE" id="PS00178">
    <property type="entry name" value="AA_TRNA_LIGASE_I"/>
    <property type="match status" value="1"/>
</dbReference>
<evidence type="ECO:0000256" key="16">
    <source>
        <dbReference type="RuleBase" id="RU363037"/>
    </source>
</evidence>
<evidence type="ECO:0000259" key="18">
    <source>
        <dbReference type="Pfam" id="PF19269"/>
    </source>
</evidence>
<evidence type="ECO:0000313" key="19">
    <source>
        <dbReference type="Proteomes" id="UP000695000"/>
    </source>
</evidence>
<dbReference type="Pfam" id="PF19269">
    <property type="entry name" value="Anticodon_2"/>
    <property type="match status" value="1"/>
</dbReference>
<comment type="catalytic activity">
    <reaction evidence="14">
        <text>tRNA(Glx) + L-glutamate + ATP = L-glutamyl-tRNA(Glx) + AMP + diphosphate</text>
        <dbReference type="Rhea" id="RHEA:18397"/>
        <dbReference type="Rhea" id="RHEA-COMP:9713"/>
        <dbReference type="Rhea" id="RHEA-COMP:9716"/>
        <dbReference type="ChEBI" id="CHEBI:29985"/>
        <dbReference type="ChEBI" id="CHEBI:30616"/>
        <dbReference type="ChEBI" id="CHEBI:33019"/>
        <dbReference type="ChEBI" id="CHEBI:78442"/>
        <dbReference type="ChEBI" id="CHEBI:78520"/>
        <dbReference type="ChEBI" id="CHEBI:456215"/>
        <dbReference type="EC" id="6.1.1.24"/>
    </reaction>
    <physiologicalReaction direction="left-to-right" evidence="14">
        <dbReference type="Rhea" id="RHEA:18398"/>
    </physiologicalReaction>
</comment>
<dbReference type="InterPro" id="IPR049940">
    <property type="entry name" value="GluQ/Sye"/>
</dbReference>
<protein>
    <recommendedName>
        <fullName evidence="10">Nondiscriminating glutamyl-tRNA synthetase EARS2, mitochondrial</fullName>
        <ecNumber evidence="2">6.1.1.17</ecNumber>
        <ecNumber evidence="9">6.1.1.24</ecNumber>
    </recommendedName>
    <alternativeName>
        <fullName evidence="12">Glutamate--tRNA(Gln) ligase EARS2, mitochondrial</fullName>
    </alternativeName>
    <alternativeName>
        <fullName evidence="8">Glutamyl-tRNA synthetase</fullName>
    </alternativeName>
    <alternativeName>
        <fullName evidence="11">Mitochondrial glutamyl-tRNA synthetase</fullName>
    </alternativeName>
</protein>
<dbReference type="PANTHER" id="PTHR43311:SF2">
    <property type="entry name" value="GLUTAMATE--TRNA LIGASE, MITOCHONDRIAL-RELATED"/>
    <property type="match status" value="1"/>
</dbReference>
<evidence type="ECO:0000256" key="7">
    <source>
        <dbReference type="ARBA" id="ARBA00023146"/>
    </source>
</evidence>
<dbReference type="InterPro" id="IPR020751">
    <property type="entry name" value="aa-tRNA-synth_I_codon-bd_sub2"/>
</dbReference>
<keyword evidence="4 16" id="KW-0547">Nucleotide-binding</keyword>
<evidence type="ECO:0000256" key="3">
    <source>
        <dbReference type="ARBA" id="ARBA00022598"/>
    </source>
</evidence>
<dbReference type="InterPro" id="IPR020058">
    <property type="entry name" value="Glu/Gln-tRNA-synth_Ib_cat-dom"/>
</dbReference>
<dbReference type="PRINTS" id="PR00987">
    <property type="entry name" value="TRNASYNTHGLU"/>
</dbReference>
<dbReference type="GeneID" id="108560688"/>
<keyword evidence="7 16" id="KW-0030">Aminoacyl-tRNA synthetase</keyword>
<dbReference type="EC" id="6.1.1.17" evidence="2"/>
<feature type="domain" description="Aminoacyl-tRNA synthetase class I anticodon-binding" evidence="18">
    <location>
        <begin position="388"/>
        <end position="508"/>
    </location>
</feature>
<dbReference type="SUPFAM" id="SSF48163">
    <property type="entry name" value="An anticodon-binding domain of class I aminoacyl-tRNA synthetases"/>
    <property type="match status" value="1"/>
</dbReference>
<proteinExistence type="inferred from homology"/>
<dbReference type="EC" id="6.1.1.24" evidence="9"/>
<keyword evidence="3 16" id="KW-0436">Ligase</keyword>
<comment type="similarity">
    <text evidence="1">Belongs to the class-I aminoacyl-tRNA synthetase family. Glutamate--tRNA ligase type 1 subfamily.</text>
</comment>
<evidence type="ECO:0000256" key="6">
    <source>
        <dbReference type="ARBA" id="ARBA00022917"/>
    </source>
</evidence>
<name>A0ABM1MGY4_NICVS</name>
<evidence type="ECO:0000256" key="5">
    <source>
        <dbReference type="ARBA" id="ARBA00022840"/>
    </source>
</evidence>
<dbReference type="InterPro" id="IPR045462">
    <property type="entry name" value="aa-tRNA-synth_I_cd-bd"/>
</dbReference>